<dbReference type="EMBL" id="CP003985">
    <property type="protein sequence ID" value="AGF79009.1"/>
    <property type="molecule type" value="Genomic_DNA"/>
</dbReference>
<gene>
    <name evidence="7" type="ordered locus">UWK_02472</name>
</gene>
<keyword evidence="5 6" id="KW-0472">Membrane</keyword>
<proteinExistence type="predicted"/>
<feature type="transmembrane region" description="Helical" evidence="6">
    <location>
        <begin position="244"/>
        <end position="268"/>
    </location>
</feature>
<keyword evidence="8" id="KW-1185">Reference proteome</keyword>
<reference evidence="8" key="1">
    <citation type="journal article" date="2013" name="Stand. Genomic Sci.">
        <title>Complete genome sequence of Desulfocapsa sulfexigens, a marine deltaproteobacterium specialized in disproportionating inorganic sulfur compounds.</title>
        <authorList>
            <person name="Finster K.W."/>
            <person name="Kjeldsen K.U."/>
            <person name="Kube M."/>
            <person name="Reinhardt R."/>
            <person name="Mussmann M."/>
            <person name="Amann R."/>
            <person name="Schreiber L."/>
        </authorList>
    </citation>
    <scope>NUCLEOTIDE SEQUENCE [LARGE SCALE GENOMIC DNA]</scope>
    <source>
        <strain evidence="8">DSM 10523 / SB164P1</strain>
    </source>
</reference>
<evidence type="ECO:0000256" key="5">
    <source>
        <dbReference type="ARBA" id="ARBA00023136"/>
    </source>
</evidence>
<feature type="transmembrane region" description="Helical" evidence="6">
    <location>
        <begin position="146"/>
        <end position="169"/>
    </location>
</feature>
<evidence type="ECO:0000256" key="4">
    <source>
        <dbReference type="ARBA" id="ARBA00022989"/>
    </source>
</evidence>
<keyword evidence="2" id="KW-1003">Cell membrane</keyword>
<dbReference type="PANTHER" id="PTHR40277">
    <property type="entry name" value="BLL5419 PROTEIN"/>
    <property type="match status" value="1"/>
</dbReference>
<evidence type="ECO:0000313" key="8">
    <source>
        <dbReference type="Proteomes" id="UP000011721"/>
    </source>
</evidence>
<organism evidence="7 8">
    <name type="scientific">Desulfocapsa sulfexigens (strain DSM 10523 / SB164P1)</name>
    <dbReference type="NCBI Taxonomy" id="1167006"/>
    <lineage>
        <taxon>Bacteria</taxon>
        <taxon>Pseudomonadati</taxon>
        <taxon>Thermodesulfobacteriota</taxon>
        <taxon>Desulfobulbia</taxon>
        <taxon>Desulfobulbales</taxon>
        <taxon>Desulfocapsaceae</taxon>
        <taxon>Desulfocapsa</taxon>
    </lineage>
</organism>
<dbReference type="Pfam" id="PF03706">
    <property type="entry name" value="LPG_synthase_TM"/>
    <property type="match status" value="1"/>
</dbReference>
<keyword evidence="4 6" id="KW-1133">Transmembrane helix</keyword>
<dbReference type="eggNOG" id="COG0392">
    <property type="taxonomic scope" value="Bacteria"/>
</dbReference>
<dbReference type="STRING" id="1167006.UWK_02472"/>
<dbReference type="PANTHER" id="PTHR40277:SF1">
    <property type="entry name" value="BLL5419 PROTEIN"/>
    <property type="match status" value="1"/>
</dbReference>
<comment type="subcellular location">
    <subcellularLocation>
        <location evidence="1">Cell membrane</location>
        <topology evidence="1">Multi-pass membrane protein</topology>
    </subcellularLocation>
</comment>
<dbReference type="GO" id="GO:0005886">
    <property type="term" value="C:plasma membrane"/>
    <property type="evidence" value="ECO:0007669"/>
    <property type="project" value="UniProtKB-SubCell"/>
</dbReference>
<evidence type="ECO:0000313" key="7">
    <source>
        <dbReference type="EMBL" id="AGF79009.1"/>
    </source>
</evidence>
<keyword evidence="3 6" id="KW-0812">Transmembrane</keyword>
<dbReference type="HOGENOM" id="CLU_048072_2_0_7"/>
<accession>M1NHD2</accession>
<dbReference type="NCBIfam" id="TIGR00374">
    <property type="entry name" value="flippase-like domain"/>
    <property type="match status" value="1"/>
</dbReference>
<protein>
    <submittedName>
        <fullName evidence="7">Uncharacterized protein</fullName>
    </submittedName>
</protein>
<name>M1NHD2_DESSD</name>
<feature type="transmembrane region" description="Helical" evidence="6">
    <location>
        <begin position="288"/>
        <end position="310"/>
    </location>
</feature>
<feature type="transmembrane region" description="Helical" evidence="6">
    <location>
        <begin position="40"/>
        <end position="64"/>
    </location>
</feature>
<evidence type="ECO:0000256" key="2">
    <source>
        <dbReference type="ARBA" id="ARBA00022475"/>
    </source>
</evidence>
<dbReference type="OrthoDB" id="9788795at2"/>
<dbReference type="AlphaFoldDB" id="M1NHD2"/>
<feature type="transmembrane region" description="Helical" evidence="6">
    <location>
        <begin position="116"/>
        <end position="139"/>
    </location>
</feature>
<dbReference type="InterPro" id="IPR022791">
    <property type="entry name" value="L-PG_synthase/AglD"/>
</dbReference>
<feature type="transmembrane region" description="Helical" evidence="6">
    <location>
        <begin position="322"/>
        <end position="342"/>
    </location>
</feature>
<dbReference type="KEGG" id="dsf:UWK_02472"/>
<feature type="transmembrane region" description="Helical" evidence="6">
    <location>
        <begin position="76"/>
        <end position="96"/>
    </location>
</feature>
<dbReference type="RefSeq" id="WP_015404695.1">
    <property type="nucleotide sequence ID" value="NC_020304.1"/>
</dbReference>
<evidence type="ECO:0000256" key="3">
    <source>
        <dbReference type="ARBA" id="ARBA00022692"/>
    </source>
</evidence>
<evidence type="ECO:0000256" key="6">
    <source>
        <dbReference type="SAM" id="Phobius"/>
    </source>
</evidence>
<dbReference type="Proteomes" id="UP000011721">
    <property type="component" value="Chromosome"/>
</dbReference>
<sequence length="376" mass="42484">MAVSSKKKKIALKAVFSLAFIYVLFSFVQGNQLLLMFQRINWFYLSLSLLLTPVMIAVSCCKWMMILNAGQNNVPFLTLFRIYLIGYFFSNMLPSTVGGDVVRSYYTGKIIQDQSYSAIAIFIERFSGIFFLFLLVLFAPLVKPSLYLSPFVFVPVIASLILTLSTLWMAKVKKPFVFADVIVASGLKVFRKTMVLFGRKDPQVFIGTIEDHYKAFIQRLEKLHLKVVQAFETIFKDKILFLKLTFVTALFYLLTWVNVSLALLAFGVNHQFSDICALVPTILFVAHFPVTILGNLGFFESVFVFYLLLVDIPGNGSLAMGLLLRMKMLLIGIVGFYVYLVYKHATGDDAKQLGAVDEKKHLSSDVKKESPENDSC</sequence>
<evidence type="ECO:0000256" key="1">
    <source>
        <dbReference type="ARBA" id="ARBA00004651"/>
    </source>
</evidence>